<proteinExistence type="predicted"/>
<dbReference type="CDD" id="cd00229">
    <property type="entry name" value="SGNH_hydrolase"/>
    <property type="match status" value="1"/>
</dbReference>
<evidence type="ECO:0000313" key="2">
    <source>
        <dbReference type="Proteomes" id="UP000054144"/>
    </source>
</evidence>
<accession>A0A0D7AK78</accession>
<organism evidence="1 2">
    <name type="scientific">Fistulina hepatica ATCC 64428</name>
    <dbReference type="NCBI Taxonomy" id="1128425"/>
    <lineage>
        <taxon>Eukaryota</taxon>
        <taxon>Fungi</taxon>
        <taxon>Dikarya</taxon>
        <taxon>Basidiomycota</taxon>
        <taxon>Agaricomycotina</taxon>
        <taxon>Agaricomycetes</taxon>
        <taxon>Agaricomycetidae</taxon>
        <taxon>Agaricales</taxon>
        <taxon>Fistulinaceae</taxon>
        <taxon>Fistulina</taxon>
    </lineage>
</organism>
<dbReference type="Proteomes" id="UP000054144">
    <property type="component" value="Unassembled WGS sequence"/>
</dbReference>
<keyword evidence="2" id="KW-1185">Reference proteome</keyword>
<evidence type="ECO:0008006" key="3">
    <source>
        <dbReference type="Google" id="ProtNLM"/>
    </source>
</evidence>
<evidence type="ECO:0000313" key="1">
    <source>
        <dbReference type="EMBL" id="KIY52250.1"/>
    </source>
</evidence>
<dbReference type="Gene3D" id="2.60.120.260">
    <property type="entry name" value="Galactose-binding domain-like"/>
    <property type="match status" value="1"/>
</dbReference>
<dbReference type="InterPro" id="IPR036514">
    <property type="entry name" value="SGNH_hydro_sf"/>
</dbReference>
<dbReference type="Gene3D" id="3.40.50.1110">
    <property type="entry name" value="SGNH hydrolase"/>
    <property type="match status" value="1"/>
</dbReference>
<reference evidence="1 2" key="1">
    <citation type="journal article" date="2015" name="Fungal Genet. Biol.">
        <title>Evolution of novel wood decay mechanisms in Agaricales revealed by the genome sequences of Fistulina hepatica and Cylindrobasidium torrendii.</title>
        <authorList>
            <person name="Floudas D."/>
            <person name="Held B.W."/>
            <person name="Riley R."/>
            <person name="Nagy L.G."/>
            <person name="Koehler G."/>
            <person name="Ransdell A.S."/>
            <person name="Younus H."/>
            <person name="Chow J."/>
            <person name="Chiniquy J."/>
            <person name="Lipzen A."/>
            <person name="Tritt A."/>
            <person name="Sun H."/>
            <person name="Haridas S."/>
            <person name="LaButti K."/>
            <person name="Ohm R.A."/>
            <person name="Kues U."/>
            <person name="Blanchette R.A."/>
            <person name="Grigoriev I.V."/>
            <person name="Minto R.E."/>
            <person name="Hibbett D.S."/>
        </authorList>
    </citation>
    <scope>NUCLEOTIDE SEQUENCE [LARGE SCALE GENOMIC DNA]</scope>
    <source>
        <strain evidence="1 2">ATCC 64428</strain>
    </source>
</reference>
<dbReference type="SUPFAM" id="SSF52266">
    <property type="entry name" value="SGNH hydrolase"/>
    <property type="match status" value="1"/>
</dbReference>
<gene>
    <name evidence="1" type="ORF">FISHEDRAFT_69941</name>
</gene>
<name>A0A0D7AK78_9AGAR</name>
<dbReference type="AlphaFoldDB" id="A0A0D7AK78"/>
<dbReference type="EMBL" id="KN881644">
    <property type="protein sequence ID" value="KIY52250.1"/>
    <property type="molecule type" value="Genomic_DNA"/>
</dbReference>
<protein>
    <recommendedName>
        <fullName evidence="3">SGNH hydrolase-type esterase domain-containing protein</fullName>
    </recommendedName>
</protein>
<sequence>MNSVRLVPSDPRFQLSGRWEKSPAGSITAYWCGASISFIFQGPFLSVVTGTHTERKNEYNGGTPMFVCSVIALSDYLSFRDASQSMTKHDAHGQENIVVYRRANVNDVQPMLIELTMIDWASVLQIDAFMVRSSEDVLDIQDYGPRMDILLIGDTVSCGYSDGSELVPYGCLSAFPFVCKRWLQHGASIRVSLDLVAYPGITLVDMTPEEDGMPGVKSGMATQFFCASIISSICTSPVTHHGHHPSVIIIALGSRDEAEYIQGERFSATMIAFIVRLVNAYASTVRHICILYPFVDFTASDLEADMMRIEHMIPDIVKEAQVALAGRVNVWATDIAESMNYDLTMDGLSPSIRGHEILGHALAQALQPIREQLAYSLPRRSDTLF</sequence>
<dbReference type="OrthoDB" id="3241977at2759"/>